<dbReference type="InterPro" id="IPR000620">
    <property type="entry name" value="EamA_dom"/>
</dbReference>
<comment type="caution">
    <text evidence="3">The sequence shown here is derived from an EMBL/GenBank/DDBJ whole genome shotgun (WGS) entry which is preliminary data.</text>
</comment>
<dbReference type="SUPFAM" id="SSF103481">
    <property type="entry name" value="Multidrug resistance efflux transporter EmrE"/>
    <property type="match status" value="2"/>
</dbReference>
<feature type="transmembrane region" description="Helical" evidence="1">
    <location>
        <begin position="209"/>
        <end position="229"/>
    </location>
</feature>
<protein>
    <submittedName>
        <fullName evidence="3">Riboflavin transporter</fullName>
    </submittedName>
</protein>
<evidence type="ECO:0000256" key="1">
    <source>
        <dbReference type="SAM" id="Phobius"/>
    </source>
</evidence>
<accession>A0A1J5P558</accession>
<keyword evidence="1" id="KW-0812">Transmembrane</keyword>
<feature type="domain" description="EamA" evidence="2">
    <location>
        <begin position="152"/>
        <end position="278"/>
    </location>
</feature>
<feature type="transmembrane region" description="Helical" evidence="1">
    <location>
        <begin position="77"/>
        <end position="95"/>
    </location>
</feature>
<dbReference type="InterPro" id="IPR037185">
    <property type="entry name" value="EmrE-like"/>
</dbReference>
<sequence>MVKFFRSRQGGGILLIMTATLSFALLDTATKYATALAPVLMLLWFRYAFQAVVTFALRFPVQKKGLFATPNPRFQTLRGVLLLCTSLCSFFGLQYLPVAEFTAMVMLTPMVATLLAALVLKNHVAHRRWLLMALGLSGVILVVRPGGQVFGWALLFPVVLVSTYASFQVITSRLSGDENPYTTHFYTGLVGTLALSPFVPFSWNTPALLAHWPWFITLGFLGTFGHLMLIRAFNRASAVVLSPYLYTQIAFATFLSWLVFAHVPDTLAWVGIVLIAASGVGNAMQSIREATRKRQ</sequence>
<dbReference type="EMBL" id="MLJW01007004">
    <property type="protein sequence ID" value="OIQ65864.1"/>
    <property type="molecule type" value="Genomic_DNA"/>
</dbReference>
<keyword evidence="1" id="KW-1133">Transmembrane helix</keyword>
<evidence type="ECO:0000259" key="2">
    <source>
        <dbReference type="Pfam" id="PF00892"/>
    </source>
</evidence>
<feature type="transmembrane region" description="Helical" evidence="1">
    <location>
        <begin position="266"/>
        <end position="284"/>
    </location>
</feature>
<feature type="domain" description="EamA" evidence="2">
    <location>
        <begin position="12"/>
        <end position="143"/>
    </location>
</feature>
<feature type="transmembrane region" description="Helical" evidence="1">
    <location>
        <begin position="101"/>
        <end position="120"/>
    </location>
</feature>
<feature type="transmembrane region" description="Helical" evidence="1">
    <location>
        <begin position="129"/>
        <end position="146"/>
    </location>
</feature>
<feature type="transmembrane region" description="Helical" evidence="1">
    <location>
        <begin position="152"/>
        <end position="171"/>
    </location>
</feature>
<dbReference type="AlphaFoldDB" id="A0A1J5P558"/>
<name>A0A1J5P558_9ZZZZ</name>
<feature type="transmembrane region" description="Helical" evidence="1">
    <location>
        <begin position="241"/>
        <end position="260"/>
    </location>
</feature>
<evidence type="ECO:0000313" key="3">
    <source>
        <dbReference type="EMBL" id="OIQ65864.1"/>
    </source>
</evidence>
<keyword evidence="1" id="KW-0472">Membrane</keyword>
<proteinExistence type="predicted"/>
<gene>
    <name evidence="3" type="primary">ribN_5</name>
    <name evidence="3" type="ORF">GALL_525720</name>
</gene>
<dbReference type="GO" id="GO:0016020">
    <property type="term" value="C:membrane"/>
    <property type="evidence" value="ECO:0007669"/>
    <property type="project" value="InterPro"/>
</dbReference>
<dbReference type="Pfam" id="PF00892">
    <property type="entry name" value="EamA"/>
    <property type="match status" value="2"/>
</dbReference>
<dbReference type="PANTHER" id="PTHR22911">
    <property type="entry name" value="ACYL-MALONYL CONDENSING ENZYME-RELATED"/>
    <property type="match status" value="1"/>
</dbReference>
<reference evidence="3" key="1">
    <citation type="submission" date="2016-10" db="EMBL/GenBank/DDBJ databases">
        <title>Sequence of Gallionella enrichment culture.</title>
        <authorList>
            <person name="Poehlein A."/>
            <person name="Muehling M."/>
            <person name="Daniel R."/>
        </authorList>
    </citation>
    <scope>NUCLEOTIDE SEQUENCE</scope>
</reference>
<feature type="transmembrane region" description="Helical" evidence="1">
    <location>
        <begin position="12"/>
        <end position="29"/>
    </location>
</feature>
<feature type="transmembrane region" description="Helical" evidence="1">
    <location>
        <begin position="183"/>
        <end position="203"/>
    </location>
</feature>
<organism evidence="3">
    <name type="scientific">mine drainage metagenome</name>
    <dbReference type="NCBI Taxonomy" id="410659"/>
    <lineage>
        <taxon>unclassified sequences</taxon>
        <taxon>metagenomes</taxon>
        <taxon>ecological metagenomes</taxon>
    </lineage>
</organism>
<feature type="transmembrane region" description="Helical" evidence="1">
    <location>
        <begin position="35"/>
        <end position="57"/>
    </location>
</feature>
<dbReference type="PANTHER" id="PTHR22911:SF103">
    <property type="entry name" value="BLR2811 PROTEIN"/>
    <property type="match status" value="1"/>
</dbReference>